<evidence type="ECO:0000313" key="7">
    <source>
        <dbReference type="Proteomes" id="UP000195402"/>
    </source>
</evidence>
<evidence type="ECO:0000256" key="1">
    <source>
        <dbReference type="ARBA" id="ARBA00022729"/>
    </source>
</evidence>
<evidence type="ECO:0000256" key="2">
    <source>
        <dbReference type="ARBA" id="ARBA00023157"/>
    </source>
</evidence>
<dbReference type="InterPro" id="IPR034088">
    <property type="entry name" value="Pla_a_1-like"/>
</dbReference>
<feature type="signal peptide" evidence="4">
    <location>
        <begin position="1"/>
        <end position="28"/>
    </location>
</feature>
<keyword evidence="7" id="KW-1185">Reference proteome</keyword>
<evidence type="ECO:0000259" key="5">
    <source>
        <dbReference type="SMART" id="SM00856"/>
    </source>
</evidence>
<dbReference type="STRING" id="56857.A0A200PW74"/>
<gene>
    <name evidence="6" type="ORF">BVC80_8921g1</name>
</gene>
<dbReference type="FunCoup" id="A0A200PW74">
    <property type="interactions" value="270"/>
</dbReference>
<feature type="chain" id="PRO_5012577757" evidence="4">
    <location>
        <begin position="29"/>
        <end position="196"/>
    </location>
</feature>
<dbReference type="CDD" id="cd15795">
    <property type="entry name" value="PMEI-Pla_a_1_like"/>
    <property type="match status" value="1"/>
</dbReference>
<evidence type="ECO:0000313" key="6">
    <source>
        <dbReference type="EMBL" id="OVA02471.1"/>
    </source>
</evidence>
<dbReference type="PANTHER" id="PTHR35357:SF17">
    <property type="entry name" value="PECTINESTERASE INHIBITOR 12"/>
    <property type="match status" value="1"/>
</dbReference>
<dbReference type="InterPro" id="IPR035513">
    <property type="entry name" value="Invertase/methylesterase_inhib"/>
</dbReference>
<name>A0A200PW74_MACCD</name>
<protein>
    <submittedName>
        <fullName evidence="6">Pectinesterase inhibitor domain</fullName>
    </submittedName>
</protein>
<comment type="caution">
    <text evidence="6">The sequence shown here is derived from an EMBL/GenBank/DDBJ whole genome shotgun (WGS) entry which is preliminary data.</text>
</comment>
<keyword evidence="2" id="KW-1015">Disulfide bond</keyword>
<dbReference type="GO" id="GO:0005576">
    <property type="term" value="C:extracellular region"/>
    <property type="evidence" value="ECO:0007669"/>
    <property type="project" value="UniProtKB-ARBA"/>
</dbReference>
<dbReference type="FunFam" id="1.20.140.40:FF:000002">
    <property type="entry name" value="Putative invertase inhibitor"/>
    <property type="match status" value="1"/>
</dbReference>
<dbReference type="GO" id="GO:0004857">
    <property type="term" value="F:enzyme inhibitor activity"/>
    <property type="evidence" value="ECO:0007669"/>
    <property type="project" value="InterPro"/>
</dbReference>
<dbReference type="InParanoid" id="A0A200PW74"/>
<accession>A0A200PW74</accession>
<dbReference type="AlphaFoldDB" id="A0A200PW74"/>
<dbReference type="OrthoDB" id="1872906at2759"/>
<organism evidence="6 7">
    <name type="scientific">Macleaya cordata</name>
    <name type="common">Five-seeded plume-poppy</name>
    <name type="synonym">Bocconia cordata</name>
    <dbReference type="NCBI Taxonomy" id="56857"/>
    <lineage>
        <taxon>Eukaryota</taxon>
        <taxon>Viridiplantae</taxon>
        <taxon>Streptophyta</taxon>
        <taxon>Embryophyta</taxon>
        <taxon>Tracheophyta</taxon>
        <taxon>Spermatophyta</taxon>
        <taxon>Magnoliopsida</taxon>
        <taxon>Ranunculales</taxon>
        <taxon>Papaveraceae</taxon>
        <taxon>Papaveroideae</taxon>
        <taxon>Macleaya</taxon>
    </lineage>
</organism>
<reference evidence="6 7" key="1">
    <citation type="journal article" date="2017" name="Mol. Plant">
        <title>The Genome of Medicinal Plant Macleaya cordata Provides New Insights into Benzylisoquinoline Alkaloids Metabolism.</title>
        <authorList>
            <person name="Liu X."/>
            <person name="Liu Y."/>
            <person name="Huang P."/>
            <person name="Ma Y."/>
            <person name="Qing Z."/>
            <person name="Tang Q."/>
            <person name="Cao H."/>
            <person name="Cheng P."/>
            <person name="Zheng Y."/>
            <person name="Yuan Z."/>
            <person name="Zhou Y."/>
            <person name="Liu J."/>
            <person name="Tang Z."/>
            <person name="Zhuo Y."/>
            <person name="Zhang Y."/>
            <person name="Yu L."/>
            <person name="Huang J."/>
            <person name="Yang P."/>
            <person name="Peng Q."/>
            <person name="Zhang J."/>
            <person name="Jiang W."/>
            <person name="Zhang Z."/>
            <person name="Lin K."/>
            <person name="Ro D.K."/>
            <person name="Chen X."/>
            <person name="Xiong X."/>
            <person name="Shang Y."/>
            <person name="Huang S."/>
            <person name="Zeng J."/>
        </authorList>
    </citation>
    <scope>NUCLEOTIDE SEQUENCE [LARGE SCALE GENOMIC DNA]</scope>
    <source>
        <strain evidence="7">cv. BLH2017</strain>
        <tissue evidence="6">Root</tissue>
    </source>
</reference>
<dbReference type="SMART" id="SM00856">
    <property type="entry name" value="PMEI"/>
    <property type="match status" value="1"/>
</dbReference>
<dbReference type="PANTHER" id="PTHR35357">
    <property type="entry name" value="OS02G0537100 PROTEIN"/>
    <property type="match status" value="1"/>
</dbReference>
<feature type="domain" description="Pectinesterase inhibitor" evidence="5">
    <location>
        <begin position="27"/>
        <end position="182"/>
    </location>
</feature>
<proteinExistence type="inferred from homology"/>
<dbReference type="Gene3D" id="1.20.140.40">
    <property type="entry name" value="Invertase/pectin methylesterase inhibitor family protein"/>
    <property type="match status" value="1"/>
</dbReference>
<dbReference type="Pfam" id="PF04043">
    <property type="entry name" value="PMEI"/>
    <property type="match status" value="1"/>
</dbReference>
<keyword evidence="1 4" id="KW-0732">Signal</keyword>
<sequence length="196" mass="21399">MNPSFSLISCFLFLLLLLLLFNAGGVNGTDITNETCTKAADSDPNLNYNFCLSSLQSNPKSLTSDLQGLGVISMELCLSNGTNINSHIGKLLEGQIIEVNPSAIKYLKDCLELYTDAIYDTQDAIKAFEANDYSSANIKMSSVMDASTNCEDGFKEEGHNLVSPLEKENSDFFQLTAISLAITNLVNHPFDFILSM</sequence>
<dbReference type="InterPro" id="IPR006501">
    <property type="entry name" value="Pectinesterase_inhib_dom"/>
</dbReference>
<dbReference type="SUPFAM" id="SSF101148">
    <property type="entry name" value="Plant invertase/pectin methylesterase inhibitor"/>
    <property type="match status" value="1"/>
</dbReference>
<dbReference type="NCBIfam" id="TIGR01614">
    <property type="entry name" value="PME_inhib"/>
    <property type="match status" value="1"/>
</dbReference>
<evidence type="ECO:0000256" key="3">
    <source>
        <dbReference type="ARBA" id="ARBA00038471"/>
    </source>
</evidence>
<comment type="similarity">
    <text evidence="3">Belongs to the PMEI family.</text>
</comment>
<evidence type="ECO:0000256" key="4">
    <source>
        <dbReference type="SAM" id="SignalP"/>
    </source>
</evidence>
<dbReference type="Proteomes" id="UP000195402">
    <property type="component" value="Unassembled WGS sequence"/>
</dbReference>
<dbReference type="EMBL" id="MVGT01003951">
    <property type="protein sequence ID" value="OVA02471.1"/>
    <property type="molecule type" value="Genomic_DNA"/>
</dbReference>
<dbReference type="OMA" id="DLAYDYC"/>